<gene>
    <name evidence="1" type="ORF">E2562_007107</name>
</gene>
<accession>A0A6G1F4U4</accession>
<dbReference type="Proteomes" id="UP000479710">
    <property type="component" value="Unassembled WGS sequence"/>
</dbReference>
<evidence type="ECO:0000313" key="2">
    <source>
        <dbReference type="Proteomes" id="UP000479710"/>
    </source>
</evidence>
<evidence type="ECO:0000313" key="1">
    <source>
        <dbReference type="EMBL" id="KAF0931920.1"/>
    </source>
</evidence>
<keyword evidence="2" id="KW-1185">Reference proteome</keyword>
<sequence>MVATSHRIPFFEGRRAQLASTAEEGATHLGRLHVELALLRYLDPEELQIKLPKYLWLGSD</sequence>
<comment type="caution">
    <text evidence="1">The sequence shown here is derived from an EMBL/GenBank/DDBJ whole genome shotgun (WGS) entry which is preliminary data.</text>
</comment>
<proteinExistence type="predicted"/>
<name>A0A6G1F4U4_9ORYZ</name>
<dbReference type="EMBL" id="SPHZ02000001">
    <property type="protein sequence ID" value="KAF0931920.1"/>
    <property type="molecule type" value="Genomic_DNA"/>
</dbReference>
<reference evidence="1 2" key="1">
    <citation type="submission" date="2019-11" db="EMBL/GenBank/DDBJ databases">
        <title>Whole genome sequence of Oryza granulata.</title>
        <authorList>
            <person name="Li W."/>
        </authorList>
    </citation>
    <scope>NUCLEOTIDE SEQUENCE [LARGE SCALE GENOMIC DNA]</scope>
    <source>
        <strain evidence="2">cv. Menghai</strain>
        <tissue evidence="1">Leaf</tissue>
    </source>
</reference>
<protein>
    <submittedName>
        <fullName evidence="1">Uncharacterized protein</fullName>
    </submittedName>
</protein>
<dbReference type="AlphaFoldDB" id="A0A6G1F4U4"/>
<organism evidence="1 2">
    <name type="scientific">Oryza meyeriana var. granulata</name>
    <dbReference type="NCBI Taxonomy" id="110450"/>
    <lineage>
        <taxon>Eukaryota</taxon>
        <taxon>Viridiplantae</taxon>
        <taxon>Streptophyta</taxon>
        <taxon>Embryophyta</taxon>
        <taxon>Tracheophyta</taxon>
        <taxon>Spermatophyta</taxon>
        <taxon>Magnoliopsida</taxon>
        <taxon>Liliopsida</taxon>
        <taxon>Poales</taxon>
        <taxon>Poaceae</taxon>
        <taxon>BOP clade</taxon>
        <taxon>Oryzoideae</taxon>
        <taxon>Oryzeae</taxon>
        <taxon>Oryzinae</taxon>
        <taxon>Oryza</taxon>
        <taxon>Oryza meyeriana</taxon>
    </lineage>
</organism>